<feature type="transmembrane region" description="Helical" evidence="1">
    <location>
        <begin position="21"/>
        <end position="48"/>
    </location>
</feature>
<proteinExistence type="predicted"/>
<feature type="transmembrane region" description="Helical" evidence="1">
    <location>
        <begin position="128"/>
        <end position="146"/>
    </location>
</feature>
<dbReference type="Pfam" id="PF09335">
    <property type="entry name" value="VTT_dom"/>
    <property type="match status" value="1"/>
</dbReference>
<accession>A0A1Q2KVQ5</accession>
<name>A0A1Q2KVQ5_9BACL</name>
<feature type="domain" description="VTT" evidence="2">
    <location>
        <begin position="35"/>
        <end position="148"/>
    </location>
</feature>
<evidence type="ECO:0000256" key="1">
    <source>
        <dbReference type="SAM" id="Phobius"/>
    </source>
</evidence>
<keyword evidence="1" id="KW-0812">Transmembrane</keyword>
<evidence type="ECO:0000259" key="2">
    <source>
        <dbReference type="Pfam" id="PF09335"/>
    </source>
</evidence>
<dbReference type="OrthoDB" id="2451090at2"/>
<reference evidence="3 4" key="1">
    <citation type="submission" date="2017-02" db="EMBL/GenBank/DDBJ databases">
        <title>The complete genomic sequence of a novel cold adapted crude oil-degrading bacterium Planococcus qaidamina Y42.</title>
        <authorList>
            <person name="Yang R."/>
        </authorList>
    </citation>
    <scope>NUCLEOTIDE SEQUENCE [LARGE SCALE GENOMIC DNA]</scope>
    <source>
        <strain evidence="3 4">Y42</strain>
    </source>
</reference>
<keyword evidence="1" id="KW-0472">Membrane</keyword>
<dbReference type="RefSeq" id="WP_077588065.1">
    <property type="nucleotide sequence ID" value="NZ_CP019640.1"/>
</dbReference>
<dbReference type="AlphaFoldDB" id="A0A1Q2KVQ5"/>
<keyword evidence="1" id="KW-1133">Transmembrane helix</keyword>
<feature type="transmembrane region" description="Helical" evidence="1">
    <location>
        <begin position="152"/>
        <end position="172"/>
    </location>
</feature>
<gene>
    <name evidence="3" type="ORF">B0X71_03080</name>
</gene>
<dbReference type="KEGG" id="pmar:B0X71_03080"/>
<protein>
    <submittedName>
        <fullName evidence="3">TVP38/TMEM64 family protein</fullName>
    </submittedName>
</protein>
<organism evidence="3 4">
    <name type="scientific">Planococcus lenghuensis</name>
    <dbReference type="NCBI Taxonomy" id="2213202"/>
    <lineage>
        <taxon>Bacteria</taxon>
        <taxon>Bacillati</taxon>
        <taxon>Bacillota</taxon>
        <taxon>Bacilli</taxon>
        <taxon>Bacillales</taxon>
        <taxon>Caryophanaceae</taxon>
        <taxon>Planococcus</taxon>
    </lineage>
</organism>
<dbReference type="InterPro" id="IPR032816">
    <property type="entry name" value="VTT_dom"/>
</dbReference>
<evidence type="ECO:0000313" key="4">
    <source>
        <dbReference type="Proteomes" id="UP000188184"/>
    </source>
</evidence>
<sequence length="186" mass="20740">MNQLQETVTTYIESAGWFAPVLFILLHMLRPLLLIPVLVVCILGGVLFGFVPGAILSFIGLSLMSFEMYVLVNRFPGFKARLDRLKERFGHGRTLSLGQVLVLRVMPFVHFNLLNVYVMEMTKSFRQYASYTLAGLVAPAILYTAFGHALSSMSWITSLMLAAVLAGIYYVIGKYHKPETAPDTAD</sequence>
<keyword evidence="4" id="KW-1185">Reference proteome</keyword>
<dbReference type="Proteomes" id="UP000188184">
    <property type="component" value="Chromosome"/>
</dbReference>
<dbReference type="EMBL" id="CP019640">
    <property type="protein sequence ID" value="AQQ52194.1"/>
    <property type="molecule type" value="Genomic_DNA"/>
</dbReference>
<evidence type="ECO:0000313" key="3">
    <source>
        <dbReference type="EMBL" id="AQQ52194.1"/>
    </source>
</evidence>